<protein>
    <submittedName>
        <fullName evidence="2">Uncharacterized protein</fullName>
    </submittedName>
</protein>
<reference evidence="2" key="1">
    <citation type="submission" date="2022-07" db="EMBL/GenBank/DDBJ databases">
        <authorList>
            <person name="Macas J."/>
            <person name="Novak P."/>
            <person name="Neumann P."/>
        </authorList>
    </citation>
    <scope>NUCLEOTIDE SEQUENCE</scope>
</reference>
<dbReference type="AlphaFoldDB" id="A0AAV0DHJ2"/>
<keyword evidence="3" id="KW-1185">Reference proteome</keyword>
<gene>
    <name evidence="2" type="ORF">CEPIT_LOCUS15750</name>
</gene>
<proteinExistence type="predicted"/>
<evidence type="ECO:0000313" key="3">
    <source>
        <dbReference type="Proteomes" id="UP001152523"/>
    </source>
</evidence>
<evidence type="ECO:0000313" key="2">
    <source>
        <dbReference type="EMBL" id="CAH9101843.1"/>
    </source>
</evidence>
<dbReference type="EMBL" id="CAMAPF010000113">
    <property type="protein sequence ID" value="CAH9101843.1"/>
    <property type="molecule type" value="Genomic_DNA"/>
</dbReference>
<sequence>MTNGVGLFGVISKRRFEQLGRRVRKYIGNVQKNGPLFSPEFWGPEACASSALHKARACIPDYPAKIRAGSSKCLNNTIQALVPKDIGVGSHESIHDNTTKRKRKKRKKKN</sequence>
<evidence type="ECO:0000256" key="1">
    <source>
        <dbReference type="SAM" id="MobiDB-lite"/>
    </source>
</evidence>
<feature type="compositionally biased region" description="Basic residues" evidence="1">
    <location>
        <begin position="100"/>
        <end position="110"/>
    </location>
</feature>
<organism evidence="2 3">
    <name type="scientific">Cuscuta epithymum</name>
    <dbReference type="NCBI Taxonomy" id="186058"/>
    <lineage>
        <taxon>Eukaryota</taxon>
        <taxon>Viridiplantae</taxon>
        <taxon>Streptophyta</taxon>
        <taxon>Embryophyta</taxon>
        <taxon>Tracheophyta</taxon>
        <taxon>Spermatophyta</taxon>
        <taxon>Magnoliopsida</taxon>
        <taxon>eudicotyledons</taxon>
        <taxon>Gunneridae</taxon>
        <taxon>Pentapetalae</taxon>
        <taxon>asterids</taxon>
        <taxon>lamiids</taxon>
        <taxon>Solanales</taxon>
        <taxon>Convolvulaceae</taxon>
        <taxon>Cuscuteae</taxon>
        <taxon>Cuscuta</taxon>
        <taxon>Cuscuta subgen. Cuscuta</taxon>
    </lineage>
</organism>
<dbReference type="Proteomes" id="UP001152523">
    <property type="component" value="Unassembled WGS sequence"/>
</dbReference>
<accession>A0AAV0DHJ2</accession>
<name>A0AAV0DHJ2_9ASTE</name>
<feature type="region of interest" description="Disordered" evidence="1">
    <location>
        <begin position="88"/>
        <end position="110"/>
    </location>
</feature>
<comment type="caution">
    <text evidence="2">The sequence shown here is derived from an EMBL/GenBank/DDBJ whole genome shotgun (WGS) entry which is preliminary data.</text>
</comment>